<gene>
    <name evidence="1" type="ORF">SCALOS_LOCUS2864</name>
</gene>
<organism evidence="1 2">
    <name type="scientific">Scutellospora calospora</name>
    <dbReference type="NCBI Taxonomy" id="85575"/>
    <lineage>
        <taxon>Eukaryota</taxon>
        <taxon>Fungi</taxon>
        <taxon>Fungi incertae sedis</taxon>
        <taxon>Mucoromycota</taxon>
        <taxon>Glomeromycotina</taxon>
        <taxon>Glomeromycetes</taxon>
        <taxon>Diversisporales</taxon>
        <taxon>Gigasporaceae</taxon>
        <taxon>Scutellospora</taxon>
    </lineage>
</organism>
<sequence length="52" mass="5811">MLLPSNKVNDDDQKKIHFTDLQAGRGKKYLVQRLGGGSICDLTGKPRQVEIQ</sequence>
<evidence type="ECO:0000313" key="2">
    <source>
        <dbReference type="Proteomes" id="UP000789860"/>
    </source>
</evidence>
<dbReference type="Proteomes" id="UP000789860">
    <property type="component" value="Unassembled WGS sequence"/>
</dbReference>
<evidence type="ECO:0000313" key="1">
    <source>
        <dbReference type="EMBL" id="CAG8492034.1"/>
    </source>
</evidence>
<proteinExistence type="predicted"/>
<name>A0ACA9KU69_9GLOM</name>
<feature type="non-terminal residue" evidence="1">
    <location>
        <position position="52"/>
    </location>
</feature>
<comment type="caution">
    <text evidence="1">The sequence shown here is derived from an EMBL/GenBank/DDBJ whole genome shotgun (WGS) entry which is preliminary data.</text>
</comment>
<reference evidence="1" key="1">
    <citation type="submission" date="2021-06" db="EMBL/GenBank/DDBJ databases">
        <authorList>
            <person name="Kallberg Y."/>
            <person name="Tangrot J."/>
            <person name="Rosling A."/>
        </authorList>
    </citation>
    <scope>NUCLEOTIDE SEQUENCE</scope>
    <source>
        <strain evidence="1">AU212A</strain>
    </source>
</reference>
<accession>A0ACA9KU69</accession>
<dbReference type="EMBL" id="CAJVPM010002758">
    <property type="protein sequence ID" value="CAG8492034.1"/>
    <property type="molecule type" value="Genomic_DNA"/>
</dbReference>
<protein>
    <submittedName>
        <fullName evidence="1">350_t:CDS:1</fullName>
    </submittedName>
</protein>
<keyword evidence="2" id="KW-1185">Reference proteome</keyword>